<dbReference type="PANTHER" id="PTHR43625:SF40">
    <property type="entry name" value="ALDO-KETO REDUCTASE YAKC [NADP(+)]"/>
    <property type="match status" value="1"/>
</dbReference>
<dbReference type="GO" id="GO:0016491">
    <property type="term" value="F:oxidoreductase activity"/>
    <property type="evidence" value="ECO:0007669"/>
    <property type="project" value="UniProtKB-KW"/>
</dbReference>
<name>A0A263CYW9_9PSEU</name>
<reference evidence="4 5" key="1">
    <citation type="submission" date="2017-07" db="EMBL/GenBank/DDBJ databases">
        <title>Amycolatopsis antarcticus sp. nov., isolated from the surface of an Antarcticus brown macroalga.</title>
        <authorList>
            <person name="Wang J."/>
            <person name="Leiva S."/>
            <person name="Huang J."/>
            <person name="Huang Y."/>
        </authorList>
    </citation>
    <scope>NUCLEOTIDE SEQUENCE [LARGE SCALE GENOMIC DNA]</scope>
    <source>
        <strain evidence="4 5">AU-G6</strain>
    </source>
</reference>
<organism evidence="4 5">
    <name type="scientific">Amycolatopsis antarctica</name>
    <dbReference type="NCBI Taxonomy" id="1854586"/>
    <lineage>
        <taxon>Bacteria</taxon>
        <taxon>Bacillati</taxon>
        <taxon>Actinomycetota</taxon>
        <taxon>Actinomycetes</taxon>
        <taxon>Pseudonocardiales</taxon>
        <taxon>Pseudonocardiaceae</taxon>
        <taxon>Amycolatopsis</taxon>
    </lineage>
</organism>
<dbReference type="InParanoid" id="A0A263CYW9"/>
<evidence type="ECO:0000313" key="5">
    <source>
        <dbReference type="Proteomes" id="UP000242444"/>
    </source>
</evidence>
<dbReference type="Proteomes" id="UP000242444">
    <property type="component" value="Unassembled WGS sequence"/>
</dbReference>
<dbReference type="Pfam" id="PF00248">
    <property type="entry name" value="Aldo_ket_red"/>
    <property type="match status" value="1"/>
</dbReference>
<evidence type="ECO:0000313" key="4">
    <source>
        <dbReference type="EMBL" id="OZM71301.1"/>
    </source>
</evidence>
<feature type="domain" description="NADP-dependent oxidoreductase" evidence="3">
    <location>
        <begin position="35"/>
        <end position="307"/>
    </location>
</feature>
<dbReference type="NCBIfam" id="NF007695">
    <property type="entry name" value="PRK10376.1"/>
    <property type="match status" value="1"/>
</dbReference>
<sequence>MSDLDGAGSTGTNPSQGRPAALAGTGTLAGRPVARIGFGAMQLPGPGVWGPPRDRDLALAVLRRAVELGVDHIDTAEFYGDGVSNELIHAALHPYSDDLVLVSKVGAVRDDQGAFVPAQRPEQLRAGVEANLRSLDVEQVDVVNLRLMDGDGAGGPPVDLDSQLAEMSALRDEGKIGGIGLSNATLDQLRHALPVGIACVQNAYSVLDRSAEPLLDLCREHDIAWVPFFPLGSAFPDVPKVTQHPAVMAAASACSATAAQVGLAWLLAHAPQVLLIPGTSNPDHLDENVATAGVRLDQATISTLDALAGAPS</sequence>
<dbReference type="InterPro" id="IPR036812">
    <property type="entry name" value="NAD(P)_OxRdtase_dom_sf"/>
</dbReference>
<dbReference type="AlphaFoldDB" id="A0A263CYW9"/>
<dbReference type="PANTHER" id="PTHR43625">
    <property type="entry name" value="AFLATOXIN B1 ALDEHYDE REDUCTASE"/>
    <property type="match status" value="1"/>
</dbReference>
<dbReference type="Gene3D" id="3.20.20.100">
    <property type="entry name" value="NADP-dependent oxidoreductase domain"/>
    <property type="match status" value="1"/>
</dbReference>
<dbReference type="RefSeq" id="WP_094864604.1">
    <property type="nucleotide sequence ID" value="NZ_NKYE01000014.1"/>
</dbReference>
<dbReference type="CDD" id="cd19088">
    <property type="entry name" value="AKR_AKR13B1"/>
    <property type="match status" value="1"/>
</dbReference>
<dbReference type="SUPFAM" id="SSF51430">
    <property type="entry name" value="NAD(P)-linked oxidoreductase"/>
    <property type="match status" value="1"/>
</dbReference>
<evidence type="ECO:0000259" key="3">
    <source>
        <dbReference type="Pfam" id="PF00248"/>
    </source>
</evidence>
<dbReference type="InterPro" id="IPR050791">
    <property type="entry name" value="Aldo-Keto_reductase"/>
</dbReference>
<dbReference type="GO" id="GO:0005737">
    <property type="term" value="C:cytoplasm"/>
    <property type="evidence" value="ECO:0007669"/>
    <property type="project" value="TreeGrafter"/>
</dbReference>
<gene>
    <name evidence="4" type="ORF">CFN78_21155</name>
</gene>
<keyword evidence="5" id="KW-1185">Reference proteome</keyword>
<dbReference type="InterPro" id="IPR020471">
    <property type="entry name" value="AKR"/>
</dbReference>
<evidence type="ECO:0000256" key="2">
    <source>
        <dbReference type="SAM" id="MobiDB-lite"/>
    </source>
</evidence>
<dbReference type="EMBL" id="NKYE01000014">
    <property type="protein sequence ID" value="OZM71301.1"/>
    <property type="molecule type" value="Genomic_DNA"/>
</dbReference>
<evidence type="ECO:0000256" key="1">
    <source>
        <dbReference type="ARBA" id="ARBA00023002"/>
    </source>
</evidence>
<protein>
    <submittedName>
        <fullName evidence="4">Aldo/keto reductase</fullName>
    </submittedName>
</protein>
<accession>A0A263CYW9</accession>
<dbReference type="InterPro" id="IPR023210">
    <property type="entry name" value="NADP_OxRdtase_dom"/>
</dbReference>
<comment type="caution">
    <text evidence="4">The sequence shown here is derived from an EMBL/GenBank/DDBJ whole genome shotgun (WGS) entry which is preliminary data.</text>
</comment>
<proteinExistence type="predicted"/>
<keyword evidence="1" id="KW-0560">Oxidoreductase</keyword>
<feature type="region of interest" description="Disordered" evidence="2">
    <location>
        <begin position="1"/>
        <end position="24"/>
    </location>
</feature>
<dbReference type="PRINTS" id="PR00069">
    <property type="entry name" value="ALDKETRDTASE"/>
</dbReference>
<dbReference type="OrthoDB" id="3216283at2"/>